<dbReference type="PANTHER" id="PTHR43975">
    <property type="entry name" value="ZGC:101858"/>
    <property type="match status" value="1"/>
</dbReference>
<dbReference type="Gene3D" id="3.40.50.720">
    <property type="entry name" value="NAD(P)-binding Rossmann-like Domain"/>
    <property type="match status" value="1"/>
</dbReference>
<reference evidence="2" key="1">
    <citation type="submission" date="2025-08" db="UniProtKB">
        <authorList>
            <consortium name="RefSeq"/>
        </authorList>
    </citation>
    <scope>IDENTIFICATION</scope>
</reference>
<dbReference type="Proteomes" id="UP000694888">
    <property type="component" value="Unplaced"/>
</dbReference>
<dbReference type="RefSeq" id="XP_012945929.2">
    <property type="nucleotide sequence ID" value="XM_013090475.2"/>
</dbReference>
<evidence type="ECO:0000313" key="1">
    <source>
        <dbReference type="Proteomes" id="UP000694888"/>
    </source>
</evidence>
<dbReference type="Pfam" id="PF13561">
    <property type="entry name" value="adh_short_C2"/>
    <property type="match status" value="1"/>
</dbReference>
<dbReference type="PRINTS" id="PR00080">
    <property type="entry name" value="SDRFAMILY"/>
</dbReference>
<proteinExistence type="predicted"/>
<sequence>MKWIISAHTEYEFRTMEALSLKGKVAIVTGSSSGIGTATAKLMARRGAQVTLHGRNQAKLDAVKEDFKKAGIATSNVIGVIGDITDAKVREKLVSETLDAFSQIDILVNNAGAKGVHAPLLQVTQKNLYSDLDLLLNAPLHLSQLCHPHLAKTKGNIVNVSSIGSKSIIPGGFSYCYAKASLDIFSKYAAAEFGGDGIRVNVVSPGLIKTPLVAREGAMPEGASEFLSPDAVNTPLGIICGEPEDVAEIIAFYASDAARLITGDNNVSDAGISLPFLFKMPSKGKES</sequence>
<dbReference type="InterPro" id="IPR036291">
    <property type="entry name" value="NAD(P)-bd_dom_sf"/>
</dbReference>
<name>A0ABM1AE30_APLCA</name>
<dbReference type="PRINTS" id="PR00081">
    <property type="entry name" value="GDHRDH"/>
</dbReference>
<dbReference type="SUPFAM" id="SSF51735">
    <property type="entry name" value="NAD(P)-binding Rossmann-fold domains"/>
    <property type="match status" value="1"/>
</dbReference>
<accession>A0ABM1AE30</accession>
<protein>
    <submittedName>
        <fullName evidence="2">Uncharacterized oxidoreductase MexAM1_META1p0182</fullName>
    </submittedName>
</protein>
<evidence type="ECO:0000313" key="2">
    <source>
        <dbReference type="RefSeq" id="XP_012945929.2"/>
    </source>
</evidence>
<dbReference type="InterPro" id="IPR002347">
    <property type="entry name" value="SDR_fam"/>
</dbReference>
<organism evidence="1 2">
    <name type="scientific">Aplysia californica</name>
    <name type="common">California sea hare</name>
    <dbReference type="NCBI Taxonomy" id="6500"/>
    <lineage>
        <taxon>Eukaryota</taxon>
        <taxon>Metazoa</taxon>
        <taxon>Spiralia</taxon>
        <taxon>Lophotrochozoa</taxon>
        <taxon>Mollusca</taxon>
        <taxon>Gastropoda</taxon>
        <taxon>Heterobranchia</taxon>
        <taxon>Euthyneura</taxon>
        <taxon>Tectipleura</taxon>
        <taxon>Aplysiida</taxon>
        <taxon>Aplysioidea</taxon>
        <taxon>Aplysiidae</taxon>
        <taxon>Aplysia</taxon>
    </lineage>
</organism>
<dbReference type="PANTHER" id="PTHR43975:SF2">
    <property type="entry name" value="EG:BACR7A4.14 PROTEIN-RELATED"/>
    <property type="match status" value="1"/>
</dbReference>
<gene>
    <name evidence="2" type="primary">LOC101853214</name>
</gene>
<keyword evidence="1" id="KW-1185">Reference proteome</keyword>
<dbReference type="GeneID" id="101853214"/>